<name>A0AAD9R9F8_9HYME</name>
<dbReference type="Proteomes" id="UP001258017">
    <property type="component" value="Unassembled WGS sequence"/>
</dbReference>
<organism evidence="1 2">
    <name type="scientific">Odynerus spinipes</name>
    <dbReference type="NCBI Taxonomy" id="1348599"/>
    <lineage>
        <taxon>Eukaryota</taxon>
        <taxon>Metazoa</taxon>
        <taxon>Ecdysozoa</taxon>
        <taxon>Arthropoda</taxon>
        <taxon>Hexapoda</taxon>
        <taxon>Insecta</taxon>
        <taxon>Pterygota</taxon>
        <taxon>Neoptera</taxon>
        <taxon>Endopterygota</taxon>
        <taxon>Hymenoptera</taxon>
        <taxon>Apocrita</taxon>
        <taxon>Aculeata</taxon>
        <taxon>Vespoidea</taxon>
        <taxon>Vespidae</taxon>
        <taxon>Eumeninae</taxon>
        <taxon>Odynerus</taxon>
    </lineage>
</organism>
<reference evidence="1" key="2">
    <citation type="journal article" date="2023" name="Commun. Biol.">
        <title>Intrasexual cuticular hydrocarbon dimorphism in a wasp sheds light on hydrocarbon biosynthesis genes in Hymenoptera.</title>
        <authorList>
            <person name="Moris V.C."/>
            <person name="Podsiadlowski L."/>
            <person name="Martin S."/>
            <person name="Oeyen J.P."/>
            <person name="Donath A."/>
            <person name="Petersen M."/>
            <person name="Wilbrandt J."/>
            <person name="Misof B."/>
            <person name="Liedtke D."/>
            <person name="Thamm M."/>
            <person name="Scheiner R."/>
            <person name="Schmitt T."/>
            <person name="Niehuis O."/>
        </authorList>
    </citation>
    <scope>NUCLEOTIDE SEQUENCE</scope>
    <source>
        <strain evidence="1">GBR_01_08_01A</strain>
    </source>
</reference>
<evidence type="ECO:0000313" key="1">
    <source>
        <dbReference type="EMBL" id="KAK2575273.1"/>
    </source>
</evidence>
<sequence length="253" mass="28539">MELEISHLEATPCESIGVHHKLVMTMIDGKVCNAITQTNSSMRCYICNAKPTEMNDLKLVGTKHVNEEYYKFGLSSLHAWIRSFECFLHIAYNMDFQKWSASTPDLKMKRSIKKKQVQDNLRKELGVIVDIVKQGKGTTNDGNSARRFFADPVISARATGLDEEIIYRFAVILQAIASGERINSDKFGEYAKTTAEKWSCKPPHVPAGRAPNELSILSRFAEQECTSVNKVHVYKTICLRGVGYFDSDFVAIF</sequence>
<reference evidence="1" key="1">
    <citation type="submission" date="2021-08" db="EMBL/GenBank/DDBJ databases">
        <authorList>
            <person name="Misof B."/>
            <person name="Oliver O."/>
            <person name="Podsiadlowski L."/>
            <person name="Donath A."/>
            <person name="Peters R."/>
            <person name="Mayer C."/>
            <person name="Rust J."/>
            <person name="Gunkel S."/>
            <person name="Lesny P."/>
            <person name="Martin S."/>
            <person name="Oeyen J.P."/>
            <person name="Petersen M."/>
            <person name="Panagiotis P."/>
            <person name="Wilbrandt J."/>
            <person name="Tanja T."/>
        </authorList>
    </citation>
    <scope>NUCLEOTIDE SEQUENCE</scope>
    <source>
        <strain evidence="1">GBR_01_08_01A</strain>
        <tissue evidence="1">Thorax + abdomen</tissue>
    </source>
</reference>
<proteinExistence type="predicted"/>
<gene>
    <name evidence="1" type="ORF">KPH14_007658</name>
</gene>
<accession>A0AAD9R9F8</accession>
<protein>
    <submittedName>
        <fullName evidence="1">Uncharacterized protein</fullName>
    </submittedName>
</protein>
<keyword evidence="2" id="KW-1185">Reference proteome</keyword>
<evidence type="ECO:0000313" key="2">
    <source>
        <dbReference type="Proteomes" id="UP001258017"/>
    </source>
</evidence>
<dbReference type="EMBL" id="JAIFRP010004455">
    <property type="protein sequence ID" value="KAK2575273.1"/>
    <property type="molecule type" value="Genomic_DNA"/>
</dbReference>
<dbReference type="AlphaFoldDB" id="A0AAD9R9F8"/>
<comment type="caution">
    <text evidence="1">The sequence shown here is derived from an EMBL/GenBank/DDBJ whole genome shotgun (WGS) entry which is preliminary data.</text>
</comment>